<evidence type="ECO:0000256" key="10">
    <source>
        <dbReference type="ARBA" id="ARBA00022989"/>
    </source>
</evidence>
<dbReference type="GO" id="GO:0015031">
    <property type="term" value="P:protein transport"/>
    <property type="evidence" value="ECO:0007669"/>
    <property type="project" value="UniProtKB-KW"/>
</dbReference>
<comment type="similarity">
    <text evidence="3">Belongs to the TIC214 family.</text>
</comment>
<reference evidence="12" key="1">
    <citation type="submission" date="2022-07" db="EMBL/GenBank/DDBJ databases">
        <authorList>
            <person name="Macas J."/>
            <person name="Novak P."/>
            <person name="Neumann P."/>
        </authorList>
    </citation>
    <scope>NUCLEOTIDE SEQUENCE</scope>
</reference>
<keyword evidence="9" id="KW-0653">Protein transport</keyword>
<evidence type="ECO:0000313" key="12">
    <source>
        <dbReference type="EMBL" id="CAH9120583.1"/>
    </source>
</evidence>
<evidence type="ECO:0000256" key="9">
    <source>
        <dbReference type="ARBA" id="ARBA00022927"/>
    </source>
</evidence>
<keyword evidence="8" id="KW-0934">Plastid</keyword>
<sequence length="122" mass="14654">MRTQRRKIVIEGLFKANAHSPLFFDRMRKKTFFSLPYLAQLKRLFRKWSSIKEFGILESTEEKKIIIKRETKKEKKTTRGNRTVRDRGSLGDFSIYPNNKRFFINNPINSQKKDSITFIHNR</sequence>
<keyword evidence="8" id="KW-1001">Plastid inner membrane</keyword>
<organism evidence="12 13">
    <name type="scientific">Cuscuta europaea</name>
    <name type="common">European dodder</name>
    <dbReference type="NCBI Taxonomy" id="41803"/>
    <lineage>
        <taxon>Eukaryota</taxon>
        <taxon>Viridiplantae</taxon>
        <taxon>Streptophyta</taxon>
        <taxon>Embryophyta</taxon>
        <taxon>Tracheophyta</taxon>
        <taxon>Spermatophyta</taxon>
        <taxon>Magnoliopsida</taxon>
        <taxon>eudicotyledons</taxon>
        <taxon>Gunneridae</taxon>
        <taxon>Pentapetalae</taxon>
        <taxon>asterids</taxon>
        <taxon>lamiids</taxon>
        <taxon>Solanales</taxon>
        <taxon>Convolvulaceae</taxon>
        <taxon>Cuscuteae</taxon>
        <taxon>Cuscuta</taxon>
        <taxon>Cuscuta subgen. Cuscuta</taxon>
    </lineage>
</organism>
<evidence type="ECO:0000256" key="7">
    <source>
        <dbReference type="ARBA" id="ARBA00022692"/>
    </source>
</evidence>
<accession>A0A9P1A1P9</accession>
<comment type="function">
    <text evidence="1">Involved in protein precursor import into chloroplasts. May be part of an intermediate translocation complex acting as a protein-conducting channel at the inner envelope.</text>
</comment>
<dbReference type="Pfam" id="PF05758">
    <property type="entry name" value="Ycf1"/>
    <property type="match status" value="1"/>
</dbReference>
<keyword evidence="6" id="KW-0813">Transport</keyword>
<dbReference type="OrthoDB" id="1938219at2759"/>
<keyword evidence="7" id="KW-0812">Transmembrane</keyword>
<comment type="subunit">
    <text evidence="4">Part of the Tic complex.</text>
</comment>
<evidence type="ECO:0000313" key="13">
    <source>
        <dbReference type="Proteomes" id="UP001152484"/>
    </source>
</evidence>
<evidence type="ECO:0000256" key="3">
    <source>
        <dbReference type="ARBA" id="ARBA00009956"/>
    </source>
</evidence>
<protein>
    <recommendedName>
        <fullName evidence="5">Protein TIC 214</fullName>
    </recommendedName>
    <alternativeName>
        <fullName evidence="11">Translocon at the inner envelope membrane of chloroplasts 214</fullName>
    </alternativeName>
</protein>
<evidence type="ECO:0000256" key="8">
    <source>
        <dbReference type="ARBA" id="ARBA00022780"/>
    </source>
</evidence>
<comment type="caution">
    <text evidence="12">The sequence shown here is derived from an EMBL/GenBank/DDBJ whole genome shotgun (WGS) entry which is preliminary data.</text>
</comment>
<proteinExistence type="inferred from homology"/>
<evidence type="ECO:0000256" key="11">
    <source>
        <dbReference type="ARBA" id="ARBA00029978"/>
    </source>
</evidence>
<evidence type="ECO:0000256" key="6">
    <source>
        <dbReference type="ARBA" id="ARBA00022448"/>
    </source>
</evidence>
<evidence type="ECO:0000256" key="1">
    <source>
        <dbReference type="ARBA" id="ARBA00002515"/>
    </source>
</evidence>
<dbReference type="AlphaFoldDB" id="A0A9P1A1P9"/>
<keyword evidence="10" id="KW-0472">Membrane</keyword>
<dbReference type="InterPro" id="IPR008896">
    <property type="entry name" value="TIC214"/>
</dbReference>
<evidence type="ECO:0000256" key="5">
    <source>
        <dbReference type="ARBA" id="ARBA00016640"/>
    </source>
</evidence>
<gene>
    <name evidence="12" type="ORF">CEURO_LOCUS22778</name>
</gene>
<dbReference type="Proteomes" id="UP001152484">
    <property type="component" value="Unassembled WGS sequence"/>
</dbReference>
<name>A0A9P1A1P9_CUSEU</name>
<dbReference type="GO" id="GO:0009706">
    <property type="term" value="C:chloroplast inner membrane"/>
    <property type="evidence" value="ECO:0007669"/>
    <property type="project" value="UniProtKB-SubCell"/>
</dbReference>
<keyword evidence="13" id="KW-1185">Reference proteome</keyword>
<comment type="subcellular location">
    <subcellularLocation>
        <location evidence="2">Plastid</location>
        <location evidence="2">Chloroplast inner membrane</location>
        <topology evidence="2">Multi-pass membrane protein</topology>
    </subcellularLocation>
</comment>
<evidence type="ECO:0000256" key="2">
    <source>
        <dbReference type="ARBA" id="ARBA00004478"/>
    </source>
</evidence>
<dbReference type="EMBL" id="CAMAPE010000285">
    <property type="protein sequence ID" value="CAH9120583.1"/>
    <property type="molecule type" value="Genomic_DNA"/>
</dbReference>
<evidence type="ECO:0000256" key="4">
    <source>
        <dbReference type="ARBA" id="ARBA00011510"/>
    </source>
</evidence>
<keyword evidence="10" id="KW-1133">Transmembrane helix</keyword>